<dbReference type="eggNOG" id="arCOG12109">
    <property type="taxonomic scope" value="Archaea"/>
</dbReference>
<evidence type="ECO:0000256" key="1">
    <source>
        <dbReference type="SAM" id="Phobius"/>
    </source>
</evidence>
<accession>U1MZJ9</accession>
<dbReference type="AlphaFoldDB" id="U1MZJ9"/>
<keyword evidence="1" id="KW-0472">Membrane</keyword>
<proteinExistence type="predicted"/>
<reference evidence="2 3" key="1">
    <citation type="journal article" date="2013" name="PLoS ONE">
        <title>Assembly-driven community genomics of a hypersaline microbial ecosystem.</title>
        <authorList>
            <person name="Podell S."/>
            <person name="Ugalde J.A."/>
            <person name="Narasingarao P."/>
            <person name="Banfield J.F."/>
            <person name="Heidelberg K.B."/>
            <person name="Allen E.E."/>
        </authorList>
    </citation>
    <scope>NUCLEOTIDE SEQUENCE [LARGE SCALE GENOMIC DNA]</scope>
    <source>
        <strain evidence="3">J07HQW2</strain>
    </source>
</reference>
<feature type="transmembrane region" description="Helical" evidence="1">
    <location>
        <begin position="22"/>
        <end position="44"/>
    </location>
</feature>
<dbReference type="STRING" id="1238425.J07HQW2_02395"/>
<dbReference type="EMBL" id="KE356561">
    <property type="protein sequence ID" value="ERG95934.1"/>
    <property type="molecule type" value="Genomic_DNA"/>
</dbReference>
<dbReference type="RefSeq" id="WP_021055406.1">
    <property type="nucleotide sequence ID" value="NZ_KE356561.1"/>
</dbReference>
<dbReference type="Proteomes" id="UP000030710">
    <property type="component" value="Unassembled WGS sequence"/>
</dbReference>
<protein>
    <submittedName>
        <fullName evidence="2">Uncharacterized protein</fullName>
    </submittedName>
</protein>
<keyword evidence="1" id="KW-1133">Transmembrane helix</keyword>
<gene>
    <name evidence="2" type="ORF">J07HQW2_02395</name>
</gene>
<name>U1MZJ9_9EURY</name>
<evidence type="ECO:0000313" key="2">
    <source>
        <dbReference type="EMBL" id="ERG95934.1"/>
    </source>
</evidence>
<sequence>MTDDTSQQSTIRTDGGTSSIEIGFPAVAFGLHAIVALALVPFAWDALQAGNLPLVGSLTLLSTLILILGVVVRRIAKRRF</sequence>
<evidence type="ECO:0000313" key="3">
    <source>
        <dbReference type="Proteomes" id="UP000030710"/>
    </source>
</evidence>
<dbReference type="HOGENOM" id="CLU_2461725_0_0_2"/>
<feature type="transmembrane region" description="Helical" evidence="1">
    <location>
        <begin position="50"/>
        <end position="72"/>
    </location>
</feature>
<keyword evidence="1" id="KW-0812">Transmembrane</keyword>
<organism evidence="2 3">
    <name type="scientific">Haloquadratum walsbyi J07HQW2</name>
    <dbReference type="NCBI Taxonomy" id="1238425"/>
    <lineage>
        <taxon>Archaea</taxon>
        <taxon>Methanobacteriati</taxon>
        <taxon>Methanobacteriota</taxon>
        <taxon>Stenosarchaea group</taxon>
        <taxon>Halobacteria</taxon>
        <taxon>Halobacteriales</taxon>
        <taxon>Haloferacaceae</taxon>
        <taxon>Haloquadratum</taxon>
    </lineage>
</organism>